<feature type="transmembrane region" description="Helical" evidence="8">
    <location>
        <begin position="47"/>
        <end position="72"/>
    </location>
</feature>
<dbReference type="Gene3D" id="3.90.870.10">
    <property type="entry name" value="DHBP synthase"/>
    <property type="match status" value="1"/>
</dbReference>
<evidence type="ECO:0000313" key="11">
    <source>
        <dbReference type="Proteomes" id="UP000193380"/>
    </source>
</evidence>
<dbReference type="InterPro" id="IPR006070">
    <property type="entry name" value="Sua5-like_dom"/>
</dbReference>
<dbReference type="PANTHER" id="PTHR17490:SF14">
    <property type="entry name" value="THREONYLCARBAMOYL-AMP SYNTHASE"/>
    <property type="match status" value="1"/>
</dbReference>
<gene>
    <name evidence="10" type="ORF">GSONMT00024421001</name>
</gene>
<evidence type="ECO:0000256" key="5">
    <source>
        <dbReference type="ARBA" id="ARBA00022490"/>
    </source>
</evidence>
<reference evidence="10" key="2">
    <citation type="submission" date="2014-03" db="EMBL/GenBank/DDBJ databases">
        <authorList>
            <person name="Genoscope - CEA"/>
        </authorList>
    </citation>
    <scope>NUCLEOTIDE SEQUENCE</scope>
</reference>
<dbReference type="PaxDb" id="8022-A0A060YXQ0"/>
<dbReference type="GO" id="GO:0000049">
    <property type="term" value="F:tRNA binding"/>
    <property type="evidence" value="ECO:0007669"/>
    <property type="project" value="TreeGrafter"/>
</dbReference>
<name>A0A060YXQ0_ONCMY</name>
<keyword evidence="5" id="KW-0963">Cytoplasm</keyword>
<comment type="catalytic activity">
    <reaction evidence="7">
        <text>L-threonine + hydrogencarbonate + ATP = L-threonylcarbamoyladenylate + diphosphate + H2O</text>
        <dbReference type="Rhea" id="RHEA:36407"/>
        <dbReference type="ChEBI" id="CHEBI:15377"/>
        <dbReference type="ChEBI" id="CHEBI:17544"/>
        <dbReference type="ChEBI" id="CHEBI:30616"/>
        <dbReference type="ChEBI" id="CHEBI:33019"/>
        <dbReference type="ChEBI" id="CHEBI:57926"/>
        <dbReference type="ChEBI" id="CHEBI:73682"/>
        <dbReference type="EC" id="2.7.7.87"/>
    </reaction>
</comment>
<dbReference type="Proteomes" id="UP000193380">
    <property type="component" value="Unassembled WGS sequence"/>
</dbReference>
<feature type="transmembrane region" description="Helical" evidence="8">
    <location>
        <begin position="92"/>
        <end position="117"/>
    </location>
</feature>
<evidence type="ECO:0000256" key="7">
    <source>
        <dbReference type="ARBA" id="ARBA00048366"/>
    </source>
</evidence>
<dbReference type="InterPro" id="IPR017945">
    <property type="entry name" value="DHBP_synth_RibB-like_a/b_dom"/>
</dbReference>
<reference evidence="10" key="1">
    <citation type="journal article" date="2014" name="Nat. Commun.">
        <title>The rainbow trout genome provides novel insights into evolution after whole-genome duplication in vertebrates.</title>
        <authorList>
            <person name="Berthelot C."/>
            <person name="Brunet F."/>
            <person name="Chalopin D."/>
            <person name="Juanchich A."/>
            <person name="Bernard M."/>
            <person name="Noel B."/>
            <person name="Bento P."/>
            <person name="Da Silva C."/>
            <person name="Labadie K."/>
            <person name="Alberti A."/>
            <person name="Aury J.M."/>
            <person name="Louis A."/>
            <person name="Dehais P."/>
            <person name="Bardou P."/>
            <person name="Montfort J."/>
            <person name="Klopp C."/>
            <person name="Cabau C."/>
            <person name="Gaspin C."/>
            <person name="Thorgaard G.H."/>
            <person name="Boussaha M."/>
            <person name="Quillet E."/>
            <person name="Guyomard R."/>
            <person name="Galiana D."/>
            <person name="Bobe J."/>
            <person name="Volff J.N."/>
            <person name="Genet C."/>
            <person name="Wincker P."/>
            <person name="Jaillon O."/>
            <person name="Roest Crollius H."/>
            <person name="Guiguen Y."/>
        </authorList>
    </citation>
    <scope>NUCLEOTIDE SEQUENCE [LARGE SCALE GENOMIC DNA]</scope>
</reference>
<evidence type="ECO:0000256" key="2">
    <source>
        <dbReference type="ARBA" id="ARBA00007663"/>
    </source>
</evidence>
<dbReference type="PANTHER" id="PTHR17490">
    <property type="entry name" value="SUA5"/>
    <property type="match status" value="1"/>
</dbReference>
<sequence length="695" mass="74473">MATVDGFPASFYGEPGVLGMLSNGISAFLVLLQNFNTARTGTAIAGLVPYILLSFLLAFCSATVNVIMPFVFGAITLTLLFEAVVLGVSSAWPLIVSGILELLILLFAMYGSAALLVKGLAQRYVLKGFGNPLFNVLLLGTNQTPKASAQSLGQEKKKNTKYAEPQALCFFCDTVSPFILLFYSFSYVTSFSLGAVWVSIISAAQLLSSYYAHLRHDGYLAIKAGLHATYWLTKAWEEFVLSPLIMSEPKVEVAAGRQAMVGDWFFVTAALLLLVVSLSNDALEVAHNALFLLLSVSTVPQIPLQGYYMFFGVSCSLFAAASLYGTFCRLINSIAEKILIPVGPQLVSSDRLRSVLYCCSSLALSSSPPTIQITDTLFYLTNGVAALSALHSASSSQSLMLQISPAGSLGFTAGTIAFLVINAFLMLIVAMLAVFSIICVYGALASLVNCTFSQSLLPLGPPLFKDVKQRKALSPDSPCPVADSRLTSGLLKINRLLDNGGVCGIPTDTVYALAASCKNPHAIESIYNIKVTLTLSVTYCPHTLKQANPPFSPLLWEFMRNVYPGGISCIVCKGDWLLRLGVGPAYDRVGTKDSIMIRVPDHTVTGHLCDITGPLAITSANPSGEPDSTHHDMVISRLGHKIQGVLCDGDSNEVVASTVVNCLKIDEGTISIVREGCVPAIKVRQIFERVKSSML</sequence>
<dbReference type="InterPro" id="IPR050156">
    <property type="entry name" value="TC-AMP_synthase_SUA5"/>
</dbReference>
<dbReference type="STRING" id="8022.A0A060YXQ0"/>
<protein>
    <recommendedName>
        <fullName evidence="4">Threonylcarbamoyl-AMP synthase</fullName>
        <ecNumber evidence="3">2.7.7.87</ecNumber>
    </recommendedName>
</protein>
<accession>A0A060YXQ0</accession>
<dbReference type="FunFam" id="3.90.870.10:FF:000010">
    <property type="entry name" value="Si:ch211-153b23.4"/>
    <property type="match status" value="1"/>
</dbReference>
<dbReference type="GO" id="GO:0003725">
    <property type="term" value="F:double-stranded RNA binding"/>
    <property type="evidence" value="ECO:0007669"/>
    <property type="project" value="InterPro"/>
</dbReference>
<dbReference type="SUPFAM" id="SSF55821">
    <property type="entry name" value="YrdC/RibB"/>
    <property type="match status" value="1"/>
</dbReference>
<keyword evidence="6" id="KW-0808">Transferase</keyword>
<dbReference type="PROSITE" id="PS51163">
    <property type="entry name" value="YRDC"/>
    <property type="match status" value="1"/>
</dbReference>
<dbReference type="AlphaFoldDB" id="A0A060YXQ0"/>
<keyword evidence="8" id="KW-0472">Membrane</keyword>
<dbReference type="Pfam" id="PF01300">
    <property type="entry name" value="Sua5_yciO_yrdC"/>
    <property type="match status" value="1"/>
</dbReference>
<feature type="transmembrane region" description="Helical" evidence="8">
    <location>
        <begin position="16"/>
        <end position="35"/>
    </location>
</feature>
<proteinExistence type="inferred from homology"/>
<keyword evidence="8" id="KW-1133">Transmembrane helix</keyword>
<comment type="similarity">
    <text evidence="2">Belongs to the SUA5 family.</text>
</comment>
<dbReference type="EMBL" id="FR916042">
    <property type="protein sequence ID" value="CDQ93795.1"/>
    <property type="molecule type" value="Genomic_DNA"/>
</dbReference>
<evidence type="ECO:0000256" key="4">
    <source>
        <dbReference type="ARBA" id="ARBA00015492"/>
    </source>
</evidence>
<comment type="subcellular location">
    <subcellularLocation>
        <location evidence="1">Cytoplasm</location>
    </subcellularLocation>
</comment>
<evidence type="ECO:0000256" key="6">
    <source>
        <dbReference type="ARBA" id="ARBA00022679"/>
    </source>
</evidence>
<dbReference type="EC" id="2.7.7.87" evidence="3"/>
<dbReference type="GO" id="GO:0006450">
    <property type="term" value="P:regulation of translational fidelity"/>
    <property type="evidence" value="ECO:0007669"/>
    <property type="project" value="TreeGrafter"/>
</dbReference>
<evidence type="ECO:0000256" key="8">
    <source>
        <dbReference type="SAM" id="Phobius"/>
    </source>
</evidence>
<keyword evidence="8" id="KW-0812">Transmembrane</keyword>
<feature type="transmembrane region" description="Helical" evidence="8">
    <location>
        <begin position="416"/>
        <end position="444"/>
    </location>
</feature>
<evidence type="ECO:0000256" key="1">
    <source>
        <dbReference type="ARBA" id="ARBA00004496"/>
    </source>
</evidence>
<feature type="transmembrane region" description="Helical" evidence="8">
    <location>
        <begin position="264"/>
        <end position="286"/>
    </location>
</feature>
<evidence type="ECO:0000256" key="3">
    <source>
        <dbReference type="ARBA" id="ARBA00012584"/>
    </source>
</evidence>
<feature type="domain" description="YrdC-like" evidence="9">
    <location>
        <begin position="487"/>
        <end position="678"/>
    </location>
</feature>
<feature type="transmembrane region" description="Helical" evidence="8">
    <location>
        <begin position="306"/>
        <end position="327"/>
    </location>
</feature>
<organism evidence="10 11">
    <name type="scientific">Oncorhynchus mykiss</name>
    <name type="common">Rainbow trout</name>
    <name type="synonym">Salmo gairdneri</name>
    <dbReference type="NCBI Taxonomy" id="8022"/>
    <lineage>
        <taxon>Eukaryota</taxon>
        <taxon>Metazoa</taxon>
        <taxon>Chordata</taxon>
        <taxon>Craniata</taxon>
        <taxon>Vertebrata</taxon>
        <taxon>Euteleostomi</taxon>
        <taxon>Actinopterygii</taxon>
        <taxon>Neopterygii</taxon>
        <taxon>Teleostei</taxon>
        <taxon>Protacanthopterygii</taxon>
        <taxon>Salmoniformes</taxon>
        <taxon>Salmonidae</taxon>
        <taxon>Salmoninae</taxon>
        <taxon>Oncorhynchus</taxon>
    </lineage>
</organism>
<dbReference type="GO" id="GO:0005737">
    <property type="term" value="C:cytoplasm"/>
    <property type="evidence" value="ECO:0007669"/>
    <property type="project" value="UniProtKB-SubCell"/>
</dbReference>
<evidence type="ECO:0000313" key="10">
    <source>
        <dbReference type="EMBL" id="CDQ93795.1"/>
    </source>
</evidence>
<evidence type="ECO:0000259" key="9">
    <source>
        <dbReference type="PROSITE" id="PS51163"/>
    </source>
</evidence>
<dbReference type="GO" id="GO:0061710">
    <property type="term" value="F:L-threonylcarbamoyladenylate synthase"/>
    <property type="evidence" value="ECO:0007669"/>
    <property type="project" value="UniProtKB-EC"/>
</dbReference>